<evidence type="ECO:0000259" key="1">
    <source>
        <dbReference type="Pfam" id="PF23275"/>
    </source>
</evidence>
<feature type="domain" description="TPR repeat" evidence="1">
    <location>
        <begin position="217"/>
        <end position="452"/>
    </location>
</feature>
<evidence type="ECO:0000313" key="2">
    <source>
        <dbReference type="EMBL" id="QDP80482.1"/>
    </source>
</evidence>
<evidence type="ECO:0000313" key="3">
    <source>
        <dbReference type="Proteomes" id="UP000317039"/>
    </source>
</evidence>
<protein>
    <recommendedName>
        <fullName evidence="1">TPR repeat domain-containing protein</fullName>
    </recommendedName>
</protein>
<name>A0A516NNK1_9NOCA</name>
<dbReference type="EMBL" id="CP041695">
    <property type="protein sequence ID" value="QDP80482.1"/>
    <property type="molecule type" value="Genomic_DNA"/>
</dbReference>
<dbReference type="RefSeq" id="WP_143981748.1">
    <property type="nucleotide sequence ID" value="NZ_CP041695.1"/>
</dbReference>
<accession>A0A516NNK1</accession>
<organism evidence="2 3">
    <name type="scientific">Nocardia otitidiscaviarum</name>
    <dbReference type="NCBI Taxonomy" id="1823"/>
    <lineage>
        <taxon>Bacteria</taxon>
        <taxon>Bacillati</taxon>
        <taxon>Actinomycetota</taxon>
        <taxon>Actinomycetes</taxon>
        <taxon>Mycobacteriales</taxon>
        <taxon>Nocardiaceae</taxon>
        <taxon>Nocardia</taxon>
    </lineage>
</organism>
<dbReference type="Pfam" id="PF23275">
    <property type="entry name" value="TPR_23"/>
    <property type="match status" value="1"/>
</dbReference>
<dbReference type="GeneID" id="80334445"/>
<sequence length="778" mass="81726">MSSWQLDTLDTQASAWKQQATTLKAELDGMYTTVGNSVDYLVGKFGNGLRDKGLAVRDDGYKTVGALEAAGTAITVGSPGMRFAQQTVKQTVATLAAEGYVWGEDGTVTLSLAQTANALSDKDKDSAVLKLAVLQRQADLYSTTLKGALHAAGVAAQGVADGVTAAFNELPEAAQGAKPGSLTDRGIAKDQGVSDGNLVAGGEASDDDLERIAARLEAAGITPADVEAINAGKQVELSETQWNYLHAFYNTAGLDGLTSMTDRLTAAGDTQAAATVVNQLNTLANPNVHSAGPDPLLGSQFHPQGGLSQVPSDLRSAVTKDYDIHQGRPYRNLAATELSQVTQLMDKADARSAPGSDINRALLAQAGTIAGELNSSPGSRVNIDTDHRNGTAGELLQQLVSVGGEDKIAVHDVLTGTNLPTGVDIEPGEALDAFSHRHWADDGAAVQKMLSWVEADATNPDPAIATRAGETASQVADYLASHKSDLLNLDGGSSASLGEVNPLAVQGFASALSPYIPELAGVPDKFLNTEGFTPPGNDALSPDRDGARAIFSVIDSDKDAAVAFNTKALSVAQQLQSSWVQSVLADPANPHDELAIKSGTILGLVDQGLTGELDARKAAEIRTAIRDFAMDGANWDSGKGIVSTGVKYIPVVKDVFGPMIDISNSYAKMNIIGYAYEMPDPSQAHFDNTRDYAPARALYQVAQVLQAQDGMLAHDPRYSHLFADGQLKSYDDAVRVAGDPHVLDSELGNILNAYQGGVLRDNLQDLVTKIREGRDAVR</sequence>
<reference evidence="2 3" key="1">
    <citation type="submission" date="2019-07" db="EMBL/GenBank/DDBJ databases">
        <title>Complete Genome Sequence and Methylome Analysis of Nocardia otitidis-caviarum NEB252.</title>
        <authorList>
            <person name="Fomenkov A."/>
            <person name="Anton B.P."/>
            <person name="Vincze T."/>
            <person name="Roberts R.J."/>
        </authorList>
    </citation>
    <scope>NUCLEOTIDE SEQUENCE [LARGE SCALE GENOMIC DNA]</scope>
    <source>
        <strain evidence="2 3">NEB252</strain>
    </source>
</reference>
<dbReference type="AlphaFoldDB" id="A0A516NNK1"/>
<gene>
    <name evidence="2" type="ORF">FOH10_18955</name>
</gene>
<dbReference type="KEGG" id="nod:FOH10_18955"/>
<dbReference type="InterPro" id="IPR057037">
    <property type="entry name" value="TPR_rep_actino"/>
</dbReference>
<proteinExistence type="predicted"/>
<dbReference type="Proteomes" id="UP000317039">
    <property type="component" value="Chromosome"/>
</dbReference>